<sequence>MNYSIQIDECLLGKVGLDRVKFLVSLKCIDFLALKSQETLSYADPNSFLKMDIINKSTGNYVSVKEYKHCVVIDNGLKSAVSYGIEIKKQSNGSNKPKSIICELDITFPRVCYNTIHNIYNVHKSDDAKCVILNVINQLESDGIYLKDPSTWIIKSLEVNKTFELDCDQKKFDDCMKYILDLNRQNKYYKESHGYNDNGNNSCSFKSNRQHLKIYNKSNQKLIFRNSG</sequence>
<reference evidence="1 2" key="1">
    <citation type="journal article" date="2019" name="Int. J. Syst. Evol. Microbiol.">
        <title>The Global Catalogue of Microorganisms (GCM) 10K type strain sequencing project: providing services to taxonomists for standard genome sequencing and annotation.</title>
        <authorList>
            <consortium name="The Broad Institute Genomics Platform"/>
            <consortium name="The Broad Institute Genome Sequencing Center for Infectious Disease"/>
            <person name="Wu L."/>
            <person name="Ma J."/>
        </authorList>
    </citation>
    <scope>NUCLEOTIDE SEQUENCE [LARGE SCALE GENOMIC DNA]</scope>
    <source>
        <strain evidence="1 2">JCM 6486</strain>
    </source>
</reference>
<gene>
    <name evidence="1" type="ORF">GCM10008917_27810</name>
</gene>
<evidence type="ECO:0000313" key="2">
    <source>
        <dbReference type="Proteomes" id="UP001400965"/>
    </source>
</evidence>
<protein>
    <submittedName>
        <fullName evidence="1">Uncharacterized protein</fullName>
    </submittedName>
</protein>
<dbReference type="Proteomes" id="UP001400965">
    <property type="component" value="Unassembled WGS sequence"/>
</dbReference>
<proteinExistence type="predicted"/>
<dbReference type="RefSeq" id="WP_346047049.1">
    <property type="nucleotide sequence ID" value="NZ_BAAACP010000030.1"/>
</dbReference>
<organism evidence="1 2">
    <name type="scientific">Paraclostridium tenue</name>
    <dbReference type="NCBI Taxonomy" id="1737"/>
    <lineage>
        <taxon>Bacteria</taxon>
        <taxon>Bacillati</taxon>
        <taxon>Bacillota</taxon>
        <taxon>Clostridia</taxon>
        <taxon>Peptostreptococcales</taxon>
        <taxon>Peptostreptococcaceae</taxon>
        <taxon>Paraclostridium</taxon>
    </lineage>
</organism>
<keyword evidence="2" id="KW-1185">Reference proteome</keyword>
<name>A0ABN1MAS8_9FIRM</name>
<evidence type="ECO:0000313" key="1">
    <source>
        <dbReference type="EMBL" id="GAA0866463.1"/>
    </source>
</evidence>
<dbReference type="EMBL" id="BAAACP010000030">
    <property type="protein sequence ID" value="GAA0866463.1"/>
    <property type="molecule type" value="Genomic_DNA"/>
</dbReference>
<comment type="caution">
    <text evidence="1">The sequence shown here is derived from an EMBL/GenBank/DDBJ whole genome shotgun (WGS) entry which is preliminary data.</text>
</comment>
<accession>A0ABN1MAS8</accession>